<dbReference type="Pfam" id="PF00561">
    <property type="entry name" value="Abhydrolase_1"/>
    <property type="match status" value="1"/>
</dbReference>
<dbReference type="RefSeq" id="WP_107940809.1">
    <property type="nucleotide sequence ID" value="NZ_QANS01000005.1"/>
</dbReference>
<evidence type="ECO:0000259" key="1">
    <source>
        <dbReference type="Pfam" id="PF00561"/>
    </source>
</evidence>
<evidence type="ECO:0000313" key="3">
    <source>
        <dbReference type="Proteomes" id="UP000244248"/>
    </source>
</evidence>
<reference evidence="2 3" key="1">
    <citation type="submission" date="2018-04" db="EMBL/GenBank/DDBJ databases">
        <title>Novel species isolated from glacier.</title>
        <authorList>
            <person name="Liu Q."/>
            <person name="Xin Y.-H."/>
        </authorList>
    </citation>
    <scope>NUCLEOTIDE SEQUENCE [LARGE SCALE GENOMIC DNA]</scope>
    <source>
        <strain evidence="2 3">GT1R17</strain>
    </source>
</reference>
<keyword evidence="3" id="KW-1185">Reference proteome</keyword>
<dbReference type="PRINTS" id="PR00111">
    <property type="entry name" value="ABHYDROLASE"/>
</dbReference>
<dbReference type="OrthoDB" id="5380819at2"/>
<dbReference type="EMBL" id="QANS01000005">
    <property type="protein sequence ID" value="PTU30438.1"/>
    <property type="molecule type" value="Genomic_DNA"/>
</dbReference>
<accession>A0A2T5MCY7</accession>
<protein>
    <submittedName>
        <fullName evidence="2">Alpha/beta hydrolase</fullName>
    </submittedName>
</protein>
<feature type="domain" description="AB hydrolase-1" evidence="1">
    <location>
        <begin position="29"/>
        <end position="262"/>
    </location>
</feature>
<dbReference type="GO" id="GO:0016787">
    <property type="term" value="F:hydrolase activity"/>
    <property type="evidence" value="ECO:0007669"/>
    <property type="project" value="UniProtKB-KW"/>
</dbReference>
<dbReference type="PANTHER" id="PTHR43194">
    <property type="entry name" value="HYDROLASE ALPHA/BETA FOLD FAMILY"/>
    <property type="match status" value="1"/>
</dbReference>
<dbReference type="Gene3D" id="3.40.50.1820">
    <property type="entry name" value="alpha/beta hydrolase"/>
    <property type="match status" value="1"/>
</dbReference>
<comment type="caution">
    <text evidence="2">The sequence shown here is derived from an EMBL/GenBank/DDBJ whole genome shotgun (WGS) entry which is preliminary data.</text>
</comment>
<dbReference type="InterPro" id="IPR000073">
    <property type="entry name" value="AB_hydrolase_1"/>
</dbReference>
<dbReference type="AlphaFoldDB" id="A0A2T5MCY7"/>
<keyword evidence="2" id="KW-0378">Hydrolase</keyword>
<dbReference type="SUPFAM" id="SSF53474">
    <property type="entry name" value="alpha/beta-Hydrolases"/>
    <property type="match status" value="1"/>
</dbReference>
<dbReference type="InterPro" id="IPR029058">
    <property type="entry name" value="AB_hydrolase_fold"/>
</dbReference>
<dbReference type="PANTHER" id="PTHR43194:SF2">
    <property type="entry name" value="PEROXISOMAL MEMBRANE PROTEIN LPX1"/>
    <property type="match status" value="1"/>
</dbReference>
<dbReference type="Proteomes" id="UP000244248">
    <property type="component" value="Unassembled WGS sequence"/>
</dbReference>
<name>A0A2T5MCY7_9GAMM</name>
<proteinExistence type="predicted"/>
<organism evidence="2 3">
    <name type="scientific">Stenotrophobium rhamnosiphilum</name>
    <dbReference type="NCBI Taxonomy" id="2029166"/>
    <lineage>
        <taxon>Bacteria</taxon>
        <taxon>Pseudomonadati</taxon>
        <taxon>Pseudomonadota</taxon>
        <taxon>Gammaproteobacteria</taxon>
        <taxon>Nevskiales</taxon>
        <taxon>Nevskiaceae</taxon>
        <taxon>Stenotrophobium</taxon>
    </lineage>
</organism>
<sequence length="302" mass="32634">MQGVDRLNFKVSDLELIADAVGPADAARVLFLHGSGQSRQSWRRALQETGRRGLRGIALDMRGHGDSAWSPDGKYDLKIFAADLRQVVDQIGGEVVLVGASLGGLASMLIVAEKIASVRALVLVDITHRVEEGGAKEVVAFMGSAPDGFASLDDAADAVSAYLPHRERPKDTKGLERNLRLRNGRYYWHWDPAFLNMGRGADSDFRNARASVLEQAARSISIPTLLIRGGRSEIVSKESVSEFLEMVPHAEFIDIADAHHMVAGDANDAFNDGVLSFIDRQISSGVIASRAADKAQEAHAHG</sequence>
<gene>
    <name evidence="2" type="ORF">CJD38_13015</name>
</gene>
<evidence type="ECO:0000313" key="2">
    <source>
        <dbReference type="EMBL" id="PTU30438.1"/>
    </source>
</evidence>
<dbReference type="InterPro" id="IPR050228">
    <property type="entry name" value="Carboxylesterase_BioH"/>
</dbReference>